<protein>
    <submittedName>
        <fullName evidence="1">Uncharacterized protein</fullName>
    </submittedName>
</protein>
<accession>A0A4S2AM18</accession>
<sequence length="62" mass="6835">MALIGVKLSLNIKKPIATAIRAYIYSFHHEIKTVPPWSKNHSTVVERFLLHGGTNTCSLSGS</sequence>
<proteinExistence type="predicted"/>
<reference evidence="1 2" key="1">
    <citation type="submission" date="2019-04" db="EMBL/GenBank/DDBJ databases">
        <title>Microbes associate with the intestines of laboratory mice.</title>
        <authorList>
            <person name="Navarre W."/>
            <person name="Wong E."/>
            <person name="Huang K."/>
            <person name="Tropini C."/>
            <person name="Ng K."/>
            <person name="Yu B."/>
        </authorList>
    </citation>
    <scope>NUCLEOTIDE SEQUENCE [LARGE SCALE GENOMIC DNA]</scope>
    <source>
        <strain evidence="1 2">NM69_E16B</strain>
    </source>
</reference>
<gene>
    <name evidence="1" type="ORF">E5355_14510</name>
</gene>
<name>A0A4S2AM18_9BACE</name>
<dbReference type="Proteomes" id="UP000310532">
    <property type="component" value="Unassembled WGS sequence"/>
</dbReference>
<dbReference type="AlphaFoldDB" id="A0A4S2AM18"/>
<evidence type="ECO:0000313" key="1">
    <source>
        <dbReference type="EMBL" id="TGY01792.1"/>
    </source>
</evidence>
<dbReference type="RefSeq" id="WP_136010910.1">
    <property type="nucleotide sequence ID" value="NZ_SRYZ01000040.1"/>
</dbReference>
<keyword evidence="2" id="KW-1185">Reference proteome</keyword>
<dbReference type="EMBL" id="SRYZ01000040">
    <property type="protein sequence ID" value="TGY01792.1"/>
    <property type="molecule type" value="Genomic_DNA"/>
</dbReference>
<evidence type="ECO:0000313" key="2">
    <source>
        <dbReference type="Proteomes" id="UP000310532"/>
    </source>
</evidence>
<organism evidence="1 2">
    <name type="scientific">Bacteroides muris</name>
    <name type="common">ex Afrizal et al. 2022</name>
    <dbReference type="NCBI Taxonomy" id="2516960"/>
    <lineage>
        <taxon>Bacteria</taxon>
        <taxon>Pseudomonadati</taxon>
        <taxon>Bacteroidota</taxon>
        <taxon>Bacteroidia</taxon>
        <taxon>Bacteroidales</taxon>
        <taxon>Bacteroidaceae</taxon>
        <taxon>Bacteroides</taxon>
    </lineage>
</organism>
<comment type="caution">
    <text evidence="1">The sequence shown here is derived from an EMBL/GenBank/DDBJ whole genome shotgun (WGS) entry which is preliminary data.</text>
</comment>